<dbReference type="AlphaFoldDB" id="A0A9Q0ET63"/>
<feature type="region of interest" description="Disordered" evidence="1">
    <location>
        <begin position="150"/>
        <end position="214"/>
    </location>
</feature>
<evidence type="ECO:0000313" key="2">
    <source>
        <dbReference type="EMBL" id="KAJ3613079.1"/>
    </source>
</evidence>
<feature type="region of interest" description="Disordered" evidence="1">
    <location>
        <begin position="101"/>
        <end position="121"/>
    </location>
</feature>
<organism evidence="2 3">
    <name type="scientific">Muraenolepis orangiensis</name>
    <name type="common">Patagonian moray cod</name>
    <dbReference type="NCBI Taxonomy" id="630683"/>
    <lineage>
        <taxon>Eukaryota</taxon>
        <taxon>Metazoa</taxon>
        <taxon>Chordata</taxon>
        <taxon>Craniata</taxon>
        <taxon>Vertebrata</taxon>
        <taxon>Euteleostomi</taxon>
        <taxon>Actinopterygii</taxon>
        <taxon>Neopterygii</taxon>
        <taxon>Teleostei</taxon>
        <taxon>Neoteleostei</taxon>
        <taxon>Acanthomorphata</taxon>
        <taxon>Zeiogadaria</taxon>
        <taxon>Gadariae</taxon>
        <taxon>Gadiformes</taxon>
        <taxon>Muraenolepidoidei</taxon>
        <taxon>Muraenolepididae</taxon>
        <taxon>Muraenolepis</taxon>
    </lineage>
</organism>
<proteinExistence type="predicted"/>
<evidence type="ECO:0000256" key="1">
    <source>
        <dbReference type="SAM" id="MobiDB-lite"/>
    </source>
</evidence>
<gene>
    <name evidence="2" type="ORF">NHX12_019335</name>
</gene>
<comment type="caution">
    <text evidence="2">The sequence shown here is derived from an EMBL/GenBank/DDBJ whole genome shotgun (WGS) entry which is preliminary data.</text>
</comment>
<feature type="compositionally biased region" description="Basic and acidic residues" evidence="1">
    <location>
        <begin position="169"/>
        <end position="178"/>
    </location>
</feature>
<name>A0A9Q0ET63_9TELE</name>
<reference evidence="2" key="1">
    <citation type="submission" date="2022-07" db="EMBL/GenBank/DDBJ databases">
        <title>Chromosome-level genome of Muraenolepis orangiensis.</title>
        <authorList>
            <person name="Kim J."/>
        </authorList>
    </citation>
    <scope>NUCLEOTIDE SEQUENCE</scope>
    <source>
        <strain evidence="2">KU_S4_2022</strain>
        <tissue evidence="2">Muscle</tissue>
    </source>
</reference>
<sequence length="214" mass="23271">MRSRPAVSRRLVLCGADVCFGLYQRLACGPQSIACGPQSIAWPAATEHRLASGHRASPGQRPQSIVWPAATEHRLASGHRASSGQRPQSIAWPAATEHRLASGNRASPGQRPQSTDPPPLRFLGLCRELRKATHVTSSAYVQPQLLQKSNGHVAEGTSARRQTAATLKGHKDVAERTGQRNGTQGCLPNRSEAWKRNHKKEENPHKLGSIEQVE</sequence>
<protein>
    <submittedName>
        <fullName evidence="2">Uncharacterized protein</fullName>
    </submittedName>
</protein>
<feature type="compositionally biased region" description="Basic and acidic residues" evidence="1">
    <location>
        <begin position="192"/>
        <end position="205"/>
    </location>
</feature>
<dbReference type="EMBL" id="JANIIK010000035">
    <property type="protein sequence ID" value="KAJ3613079.1"/>
    <property type="molecule type" value="Genomic_DNA"/>
</dbReference>
<keyword evidence="3" id="KW-1185">Reference proteome</keyword>
<feature type="compositionally biased region" description="Polar residues" evidence="1">
    <location>
        <begin position="104"/>
        <end position="114"/>
    </location>
</feature>
<dbReference type="Proteomes" id="UP001148018">
    <property type="component" value="Unassembled WGS sequence"/>
</dbReference>
<evidence type="ECO:0000313" key="3">
    <source>
        <dbReference type="Proteomes" id="UP001148018"/>
    </source>
</evidence>
<accession>A0A9Q0ET63</accession>